<feature type="domain" description="AB hydrolase-1" evidence="4">
    <location>
        <begin position="135"/>
        <end position="238"/>
    </location>
</feature>
<evidence type="ECO:0000256" key="2">
    <source>
        <dbReference type="PIRSR" id="PIRSR005211-1"/>
    </source>
</evidence>
<dbReference type="GO" id="GO:0043401">
    <property type="term" value="P:steroid hormone receptor signaling pathway"/>
    <property type="evidence" value="ECO:0007669"/>
    <property type="project" value="TreeGrafter"/>
</dbReference>
<dbReference type="SUPFAM" id="SSF53474">
    <property type="entry name" value="alpha/beta-Hydrolases"/>
    <property type="match status" value="1"/>
</dbReference>
<feature type="transmembrane region" description="Helical" evidence="3">
    <location>
        <begin position="15"/>
        <end position="34"/>
    </location>
</feature>
<dbReference type="Proteomes" id="UP000659654">
    <property type="component" value="Unassembled WGS sequence"/>
</dbReference>
<dbReference type="GO" id="GO:0048240">
    <property type="term" value="P:sperm capacitation"/>
    <property type="evidence" value="ECO:0007669"/>
    <property type="project" value="TreeGrafter"/>
</dbReference>
<dbReference type="GO" id="GO:0047372">
    <property type="term" value="F:monoacylglycerol lipase activity"/>
    <property type="evidence" value="ECO:0007669"/>
    <property type="project" value="TreeGrafter"/>
</dbReference>
<dbReference type="AlphaFoldDB" id="A0A1I7S174"/>
<keyword evidence="3" id="KW-1133">Transmembrane helix</keyword>
<sequence>MYDLELMVDPLYEMVPSPVFGCSMLLFFFLIRFLKVFSHPDTPRVYTKETEDPKSPSIFQILRNCPILKEKYNPPTLWGRNGHLQTAVYGVLGHSSLKRSFDKRHTVKLSDGTTVSFDVFEPTKPHPSGEDYTMALCPGICNHSESNYIRTCVHNAQENGYRCAVLNHLGALANIPVTSPRLFSYGNTAELSAMMDTLAQVYPQTRFIQIGFSMGANITTLYLFRAPEEIKKRIIIGLSVCQGYDAERSGHLFHDWECGRRVYNYIITENVKRLLRRNFDAVVAPHIKSGIVDEQRLFAATSVLGLDEHYTRRILGYNSVQDMYKDASSFDKIPRITVPTVFINAADDPLFPQQLWQPVRDVCSESSKHAFVLMKHGGHLGFLEGWSVKPSSVTWLDKFIVQLANSATQTLGGVVEN</sequence>
<dbReference type="Gene3D" id="3.40.50.1820">
    <property type="entry name" value="alpha/beta hydrolase"/>
    <property type="match status" value="1"/>
</dbReference>
<dbReference type="PIRSF" id="PIRSF005211">
    <property type="entry name" value="Ab_hydro_YheT"/>
    <property type="match status" value="1"/>
</dbReference>
<evidence type="ECO:0000313" key="7">
    <source>
        <dbReference type="Proteomes" id="UP000659654"/>
    </source>
</evidence>
<feature type="active site" description="Charge relay system" evidence="2">
    <location>
        <position position="213"/>
    </location>
</feature>
<dbReference type="OrthoDB" id="5954035at2759"/>
<dbReference type="PANTHER" id="PTHR10794">
    <property type="entry name" value="ABHYDROLASE DOMAIN-CONTAINING PROTEIN"/>
    <property type="match status" value="1"/>
</dbReference>
<dbReference type="InterPro" id="IPR050960">
    <property type="entry name" value="AB_hydrolase_4_sf"/>
</dbReference>
<reference evidence="5" key="2">
    <citation type="submission" date="2020-09" db="EMBL/GenBank/DDBJ databases">
        <authorList>
            <person name="Kikuchi T."/>
        </authorList>
    </citation>
    <scope>NUCLEOTIDE SEQUENCE</scope>
    <source>
        <strain evidence="5">Ka4C1</strain>
    </source>
</reference>
<dbReference type="GO" id="GO:0051792">
    <property type="term" value="P:medium-chain fatty acid biosynthetic process"/>
    <property type="evidence" value="ECO:0007669"/>
    <property type="project" value="TreeGrafter"/>
</dbReference>
<dbReference type="PANTHER" id="PTHR10794:SF45">
    <property type="entry name" value="MONOACYLGLYCEROL LIPASE ABHD2"/>
    <property type="match status" value="1"/>
</dbReference>
<dbReference type="InterPro" id="IPR012020">
    <property type="entry name" value="ABHD4"/>
</dbReference>
<feature type="active site" description="Charge relay system" evidence="2">
    <location>
        <position position="379"/>
    </location>
</feature>
<evidence type="ECO:0000313" key="5">
    <source>
        <dbReference type="EMBL" id="CAD5208059.1"/>
    </source>
</evidence>
<dbReference type="Proteomes" id="UP000095284">
    <property type="component" value="Unplaced"/>
</dbReference>
<dbReference type="GO" id="GO:0097524">
    <property type="term" value="C:sperm plasma membrane"/>
    <property type="evidence" value="ECO:0007669"/>
    <property type="project" value="TreeGrafter"/>
</dbReference>
<dbReference type="EMBL" id="CAJFDI010000001">
    <property type="protein sequence ID" value="CAD5208059.1"/>
    <property type="molecule type" value="Genomic_DNA"/>
</dbReference>
<name>A0A1I7S174_BURXY</name>
<organism evidence="6 8">
    <name type="scientific">Bursaphelenchus xylophilus</name>
    <name type="common">Pinewood nematode worm</name>
    <name type="synonym">Aphelenchoides xylophilus</name>
    <dbReference type="NCBI Taxonomy" id="6326"/>
    <lineage>
        <taxon>Eukaryota</taxon>
        <taxon>Metazoa</taxon>
        <taxon>Ecdysozoa</taxon>
        <taxon>Nematoda</taxon>
        <taxon>Chromadorea</taxon>
        <taxon>Rhabditida</taxon>
        <taxon>Tylenchina</taxon>
        <taxon>Tylenchomorpha</taxon>
        <taxon>Aphelenchoidea</taxon>
        <taxon>Aphelenchoididae</taxon>
        <taxon>Bursaphelenchus</taxon>
    </lineage>
</organism>
<dbReference type="GO" id="GO:0046464">
    <property type="term" value="P:acylglycerol catabolic process"/>
    <property type="evidence" value="ECO:0007669"/>
    <property type="project" value="TreeGrafter"/>
</dbReference>
<keyword evidence="3" id="KW-0472">Membrane</keyword>
<dbReference type="WBParaSite" id="BXY_0674900.1">
    <property type="protein sequence ID" value="BXY_0674900.1"/>
    <property type="gene ID" value="BXY_0674900"/>
</dbReference>
<evidence type="ECO:0000256" key="3">
    <source>
        <dbReference type="SAM" id="Phobius"/>
    </source>
</evidence>
<gene>
    <name evidence="5" type="ORF">BXYJ_LOCUS295</name>
</gene>
<dbReference type="GO" id="GO:0051793">
    <property type="term" value="P:medium-chain fatty acid catabolic process"/>
    <property type="evidence" value="ECO:0007669"/>
    <property type="project" value="TreeGrafter"/>
</dbReference>
<protein>
    <submittedName>
        <fullName evidence="5">(pine wood nematode) hypothetical protein</fullName>
    </submittedName>
    <submittedName>
        <fullName evidence="8">AB hydrolase-1 domain-containing protein</fullName>
    </submittedName>
</protein>
<dbReference type="Proteomes" id="UP000582659">
    <property type="component" value="Unassembled WGS sequence"/>
</dbReference>
<reference evidence="8" key="1">
    <citation type="submission" date="2016-11" db="UniProtKB">
        <authorList>
            <consortium name="WormBaseParasite"/>
        </authorList>
    </citation>
    <scope>IDENTIFICATION</scope>
</reference>
<dbReference type="EMBL" id="CAJFCV020000001">
    <property type="protein sequence ID" value="CAG9080064.1"/>
    <property type="molecule type" value="Genomic_DNA"/>
</dbReference>
<dbReference type="Pfam" id="PF00561">
    <property type="entry name" value="Abhydrolase_1"/>
    <property type="match status" value="1"/>
</dbReference>
<dbReference type="InterPro" id="IPR000073">
    <property type="entry name" value="AB_hydrolase_1"/>
</dbReference>
<dbReference type="GO" id="GO:0036126">
    <property type="term" value="C:sperm flagellum"/>
    <property type="evidence" value="ECO:0007669"/>
    <property type="project" value="TreeGrafter"/>
</dbReference>
<keyword evidence="3" id="KW-0812">Transmembrane</keyword>
<evidence type="ECO:0000256" key="1">
    <source>
        <dbReference type="ARBA" id="ARBA00010884"/>
    </source>
</evidence>
<evidence type="ECO:0000313" key="6">
    <source>
        <dbReference type="Proteomes" id="UP000095284"/>
    </source>
</evidence>
<dbReference type="InterPro" id="IPR029058">
    <property type="entry name" value="AB_hydrolase_fold"/>
</dbReference>
<keyword evidence="7" id="KW-1185">Reference proteome</keyword>
<evidence type="ECO:0000313" key="8">
    <source>
        <dbReference type="WBParaSite" id="BXY_0674900.1"/>
    </source>
</evidence>
<feature type="active site" description="Charge relay system" evidence="2">
    <location>
        <position position="348"/>
    </location>
</feature>
<dbReference type="eggNOG" id="KOG1838">
    <property type="taxonomic scope" value="Eukaryota"/>
</dbReference>
<dbReference type="GO" id="GO:0008126">
    <property type="term" value="F:acetylesterase activity"/>
    <property type="evidence" value="ECO:0007669"/>
    <property type="project" value="TreeGrafter"/>
</dbReference>
<comment type="similarity">
    <text evidence="1">Belongs to the AB hydrolase superfamily. AB hydrolase 4 family.</text>
</comment>
<proteinExistence type="inferred from homology"/>
<evidence type="ECO:0000259" key="4">
    <source>
        <dbReference type="Pfam" id="PF00561"/>
    </source>
</evidence>
<accession>A0A1I7S174</accession>